<protein>
    <submittedName>
        <fullName evidence="1">Serine/threonine kinase family protein</fullName>
    </submittedName>
</protein>
<dbReference type="EMBL" id="LXQA011262312">
    <property type="protein sequence ID" value="MCI91082.1"/>
    <property type="molecule type" value="Genomic_DNA"/>
</dbReference>
<evidence type="ECO:0000313" key="1">
    <source>
        <dbReference type="EMBL" id="MCI91082.1"/>
    </source>
</evidence>
<evidence type="ECO:0000313" key="2">
    <source>
        <dbReference type="Proteomes" id="UP000265520"/>
    </source>
</evidence>
<keyword evidence="2" id="KW-1185">Reference proteome</keyword>
<feature type="non-terminal residue" evidence="1">
    <location>
        <position position="26"/>
    </location>
</feature>
<accession>A0A392VUF4</accession>
<dbReference type="Proteomes" id="UP000265520">
    <property type="component" value="Unassembled WGS sequence"/>
</dbReference>
<comment type="caution">
    <text evidence="1">The sequence shown here is derived from an EMBL/GenBank/DDBJ whole genome shotgun (WGS) entry which is preliminary data.</text>
</comment>
<reference evidence="1 2" key="1">
    <citation type="journal article" date="2018" name="Front. Plant Sci.">
        <title>Red Clover (Trifolium pratense) and Zigzag Clover (T. medium) - A Picture of Genomic Similarities and Differences.</title>
        <authorList>
            <person name="Dluhosova J."/>
            <person name="Istvanek J."/>
            <person name="Nedelnik J."/>
            <person name="Repkova J."/>
        </authorList>
    </citation>
    <scope>NUCLEOTIDE SEQUENCE [LARGE SCALE GENOMIC DNA]</scope>
    <source>
        <strain evidence="2">cv. 10/8</strain>
        <tissue evidence="1">Leaf</tissue>
    </source>
</reference>
<sequence length="26" mass="2974">MEFCPGGDLHAIRQRQPGKYFSEHAV</sequence>
<name>A0A392VUF4_9FABA</name>
<dbReference type="AlphaFoldDB" id="A0A392VUF4"/>
<proteinExistence type="predicted"/>
<dbReference type="GO" id="GO:0016301">
    <property type="term" value="F:kinase activity"/>
    <property type="evidence" value="ECO:0007669"/>
    <property type="project" value="UniProtKB-KW"/>
</dbReference>
<keyword evidence="1" id="KW-0808">Transferase</keyword>
<organism evidence="1 2">
    <name type="scientific">Trifolium medium</name>
    <dbReference type="NCBI Taxonomy" id="97028"/>
    <lineage>
        <taxon>Eukaryota</taxon>
        <taxon>Viridiplantae</taxon>
        <taxon>Streptophyta</taxon>
        <taxon>Embryophyta</taxon>
        <taxon>Tracheophyta</taxon>
        <taxon>Spermatophyta</taxon>
        <taxon>Magnoliopsida</taxon>
        <taxon>eudicotyledons</taxon>
        <taxon>Gunneridae</taxon>
        <taxon>Pentapetalae</taxon>
        <taxon>rosids</taxon>
        <taxon>fabids</taxon>
        <taxon>Fabales</taxon>
        <taxon>Fabaceae</taxon>
        <taxon>Papilionoideae</taxon>
        <taxon>50 kb inversion clade</taxon>
        <taxon>NPAAA clade</taxon>
        <taxon>Hologalegina</taxon>
        <taxon>IRL clade</taxon>
        <taxon>Trifolieae</taxon>
        <taxon>Trifolium</taxon>
    </lineage>
</organism>
<keyword evidence="1" id="KW-0418">Kinase</keyword>